<evidence type="ECO:0000313" key="3">
    <source>
        <dbReference type="Proteomes" id="UP000648801"/>
    </source>
</evidence>
<dbReference type="EMBL" id="BMJB01000001">
    <property type="protein sequence ID" value="GGA58758.1"/>
    <property type="molecule type" value="Genomic_DNA"/>
</dbReference>
<accession>A0A916W0X6</accession>
<name>A0A916W0X6_9BACT</name>
<dbReference type="InterPro" id="IPR013087">
    <property type="entry name" value="Znf_C2H2_type"/>
</dbReference>
<proteinExistence type="predicted"/>
<evidence type="ECO:0000313" key="2">
    <source>
        <dbReference type="EMBL" id="GGA58758.1"/>
    </source>
</evidence>
<comment type="caution">
    <text evidence="2">The sequence shown here is derived from an EMBL/GenBank/DDBJ whole genome shotgun (WGS) entry which is preliminary data.</text>
</comment>
<dbReference type="Proteomes" id="UP000648801">
    <property type="component" value="Unassembled WGS sequence"/>
</dbReference>
<dbReference type="RefSeq" id="WP_188757977.1">
    <property type="nucleotide sequence ID" value="NZ_BMJB01000001.1"/>
</dbReference>
<feature type="domain" description="C2H2-type" evidence="1">
    <location>
        <begin position="33"/>
        <end position="67"/>
    </location>
</feature>
<dbReference type="PROSITE" id="PS50157">
    <property type="entry name" value="ZINC_FINGER_C2H2_2"/>
    <property type="match status" value="1"/>
</dbReference>
<dbReference type="AlphaFoldDB" id="A0A916W0X6"/>
<evidence type="ECO:0000259" key="1">
    <source>
        <dbReference type="PROSITE" id="PS50157"/>
    </source>
</evidence>
<protein>
    <recommendedName>
        <fullName evidence="1">C2H2-type domain-containing protein</fullName>
    </recommendedName>
</protein>
<organism evidence="2 3">
    <name type="scientific">Edaphobacter acidisoli</name>
    <dbReference type="NCBI Taxonomy" id="2040573"/>
    <lineage>
        <taxon>Bacteria</taxon>
        <taxon>Pseudomonadati</taxon>
        <taxon>Acidobacteriota</taxon>
        <taxon>Terriglobia</taxon>
        <taxon>Terriglobales</taxon>
        <taxon>Acidobacteriaceae</taxon>
        <taxon>Edaphobacter</taxon>
    </lineage>
</organism>
<reference evidence="2" key="2">
    <citation type="submission" date="2020-09" db="EMBL/GenBank/DDBJ databases">
        <authorList>
            <person name="Sun Q."/>
            <person name="Zhou Y."/>
        </authorList>
    </citation>
    <scope>NUCLEOTIDE SEQUENCE</scope>
    <source>
        <strain evidence="2">CGMCC 1.15447</strain>
    </source>
</reference>
<reference evidence="2" key="1">
    <citation type="journal article" date="2014" name="Int. J. Syst. Evol. Microbiol.">
        <title>Complete genome sequence of Corynebacterium casei LMG S-19264T (=DSM 44701T), isolated from a smear-ripened cheese.</title>
        <authorList>
            <consortium name="US DOE Joint Genome Institute (JGI-PGF)"/>
            <person name="Walter F."/>
            <person name="Albersmeier A."/>
            <person name="Kalinowski J."/>
            <person name="Ruckert C."/>
        </authorList>
    </citation>
    <scope>NUCLEOTIDE SEQUENCE</scope>
    <source>
        <strain evidence="2">CGMCC 1.15447</strain>
    </source>
</reference>
<gene>
    <name evidence="2" type="ORF">GCM10011507_07670</name>
</gene>
<keyword evidence="3" id="KW-1185">Reference proteome</keyword>
<sequence>MFRSTCPACDSAQIRRTRRHALERVLLPFAAACRCNECGHRFYSVSRAIRHQTDSFNVIEIHRAPKSRTASIP</sequence>